<comment type="caution">
    <text evidence="2">The sequence shown here is derived from an EMBL/GenBank/DDBJ whole genome shotgun (WGS) entry which is preliminary data.</text>
</comment>
<gene>
    <name evidence="2" type="ORF">BN2476_210022</name>
</gene>
<dbReference type="EMBL" id="CYGY02000021">
    <property type="protein sequence ID" value="SIT39060.1"/>
    <property type="molecule type" value="Genomic_DNA"/>
</dbReference>
<feature type="region of interest" description="Disordered" evidence="1">
    <location>
        <begin position="31"/>
        <end position="58"/>
    </location>
</feature>
<evidence type="ECO:0000313" key="3">
    <source>
        <dbReference type="Proteomes" id="UP000195569"/>
    </source>
</evidence>
<dbReference type="AlphaFoldDB" id="A0A1N7RVC3"/>
<evidence type="ECO:0000256" key="1">
    <source>
        <dbReference type="SAM" id="MobiDB-lite"/>
    </source>
</evidence>
<reference evidence="2" key="1">
    <citation type="submission" date="2016-12" db="EMBL/GenBank/DDBJ databases">
        <authorList>
            <person name="Moulin L."/>
        </authorList>
    </citation>
    <scope>NUCLEOTIDE SEQUENCE [LARGE SCALE GENOMIC DNA]</scope>
    <source>
        <strain evidence="2">STM 7183</strain>
    </source>
</reference>
<protein>
    <submittedName>
        <fullName evidence="2">Uncharacterized protein</fullName>
    </submittedName>
</protein>
<dbReference type="Proteomes" id="UP000195569">
    <property type="component" value="Unassembled WGS sequence"/>
</dbReference>
<proteinExistence type="predicted"/>
<sequence>MILVSTLIRIANCYAVNIEVFFIKISIPNHQPSRTEKYSSRPFAENSGMHKPIKADHI</sequence>
<keyword evidence="3" id="KW-1185">Reference proteome</keyword>
<name>A0A1N7RVC3_9BURK</name>
<organism evidence="2 3">
    <name type="scientific">Paraburkholderia piptadeniae</name>
    <dbReference type="NCBI Taxonomy" id="1701573"/>
    <lineage>
        <taxon>Bacteria</taxon>
        <taxon>Pseudomonadati</taxon>
        <taxon>Pseudomonadota</taxon>
        <taxon>Betaproteobacteria</taxon>
        <taxon>Burkholderiales</taxon>
        <taxon>Burkholderiaceae</taxon>
        <taxon>Paraburkholderia</taxon>
    </lineage>
</organism>
<accession>A0A1N7RVC3</accession>
<evidence type="ECO:0000313" key="2">
    <source>
        <dbReference type="EMBL" id="SIT39060.1"/>
    </source>
</evidence>